<name>A0AAD4H0Z1_9FUNG</name>
<feature type="repeat" description="WD" evidence="3">
    <location>
        <begin position="42"/>
        <end position="77"/>
    </location>
</feature>
<dbReference type="PROSITE" id="PS50082">
    <property type="entry name" value="WD_REPEATS_2"/>
    <property type="match status" value="1"/>
</dbReference>
<dbReference type="Proteomes" id="UP001194580">
    <property type="component" value="Unassembled WGS sequence"/>
</dbReference>
<evidence type="ECO:0000313" key="6">
    <source>
        <dbReference type="Proteomes" id="UP001194580"/>
    </source>
</evidence>
<feature type="non-terminal residue" evidence="5">
    <location>
        <position position="1"/>
    </location>
</feature>
<gene>
    <name evidence="5" type="ORF">BGZ95_006091</name>
</gene>
<keyword evidence="2" id="KW-0677">Repeat</keyword>
<protein>
    <submittedName>
        <fullName evidence="5">Uncharacterized protein</fullName>
    </submittedName>
</protein>
<keyword evidence="6" id="KW-1185">Reference proteome</keyword>
<evidence type="ECO:0000256" key="1">
    <source>
        <dbReference type="ARBA" id="ARBA00022574"/>
    </source>
</evidence>
<dbReference type="InterPro" id="IPR015943">
    <property type="entry name" value="WD40/YVTN_repeat-like_dom_sf"/>
</dbReference>
<feature type="region of interest" description="Disordered" evidence="4">
    <location>
        <begin position="1"/>
        <end position="33"/>
    </location>
</feature>
<dbReference type="InterPro" id="IPR036322">
    <property type="entry name" value="WD40_repeat_dom_sf"/>
</dbReference>
<evidence type="ECO:0000256" key="2">
    <source>
        <dbReference type="ARBA" id="ARBA00022737"/>
    </source>
</evidence>
<dbReference type="SMART" id="SM00320">
    <property type="entry name" value="WD40"/>
    <property type="match status" value="1"/>
</dbReference>
<evidence type="ECO:0000313" key="5">
    <source>
        <dbReference type="EMBL" id="KAG0254279.1"/>
    </source>
</evidence>
<dbReference type="SUPFAM" id="SSF50978">
    <property type="entry name" value="WD40 repeat-like"/>
    <property type="match status" value="1"/>
</dbReference>
<dbReference type="AlphaFoldDB" id="A0AAD4H0Z1"/>
<accession>A0AAD4H0Z1</accession>
<dbReference type="EMBL" id="JAAAIL010002827">
    <property type="protein sequence ID" value="KAG0254279.1"/>
    <property type="molecule type" value="Genomic_DNA"/>
</dbReference>
<feature type="non-terminal residue" evidence="5">
    <location>
        <position position="85"/>
    </location>
</feature>
<sequence length="85" mass="8863">ARVGEEPRVKENGPGGAARITENEPGAAASFTEVGPGGAENYVGHTRYVFDVAFSPSWLQLASGSQDMTVHLWDVTTTGTGVNKG</sequence>
<comment type="caution">
    <text evidence="5">The sequence shown here is derived from an EMBL/GenBank/DDBJ whole genome shotgun (WGS) entry which is preliminary data.</text>
</comment>
<dbReference type="Pfam" id="PF00400">
    <property type="entry name" value="WD40"/>
    <property type="match status" value="1"/>
</dbReference>
<dbReference type="PROSITE" id="PS00678">
    <property type="entry name" value="WD_REPEATS_1"/>
    <property type="match status" value="1"/>
</dbReference>
<evidence type="ECO:0000256" key="4">
    <source>
        <dbReference type="SAM" id="MobiDB-lite"/>
    </source>
</evidence>
<keyword evidence="1 3" id="KW-0853">WD repeat</keyword>
<reference evidence="5" key="1">
    <citation type="journal article" date="2020" name="Fungal Divers.">
        <title>Resolving the Mortierellaceae phylogeny through synthesis of multi-gene phylogenetics and phylogenomics.</title>
        <authorList>
            <person name="Vandepol N."/>
            <person name="Liber J."/>
            <person name="Desiro A."/>
            <person name="Na H."/>
            <person name="Kennedy M."/>
            <person name="Barry K."/>
            <person name="Grigoriev I.V."/>
            <person name="Miller A.N."/>
            <person name="O'Donnell K."/>
            <person name="Stajich J.E."/>
            <person name="Bonito G."/>
        </authorList>
    </citation>
    <scope>NUCLEOTIDE SEQUENCE</scope>
    <source>
        <strain evidence="5">NRRL 28262</strain>
    </source>
</reference>
<dbReference type="PROSITE" id="PS50294">
    <property type="entry name" value="WD_REPEATS_REGION"/>
    <property type="match status" value="1"/>
</dbReference>
<evidence type="ECO:0000256" key="3">
    <source>
        <dbReference type="PROSITE-ProRule" id="PRU00221"/>
    </source>
</evidence>
<proteinExistence type="predicted"/>
<dbReference type="InterPro" id="IPR001680">
    <property type="entry name" value="WD40_rpt"/>
</dbReference>
<dbReference type="Gene3D" id="2.130.10.10">
    <property type="entry name" value="YVTN repeat-like/Quinoprotein amine dehydrogenase"/>
    <property type="match status" value="1"/>
</dbReference>
<organism evidence="5 6">
    <name type="scientific">Linnemannia exigua</name>
    <dbReference type="NCBI Taxonomy" id="604196"/>
    <lineage>
        <taxon>Eukaryota</taxon>
        <taxon>Fungi</taxon>
        <taxon>Fungi incertae sedis</taxon>
        <taxon>Mucoromycota</taxon>
        <taxon>Mortierellomycotina</taxon>
        <taxon>Mortierellomycetes</taxon>
        <taxon>Mortierellales</taxon>
        <taxon>Mortierellaceae</taxon>
        <taxon>Linnemannia</taxon>
    </lineage>
</organism>
<feature type="compositionally biased region" description="Basic and acidic residues" evidence="4">
    <location>
        <begin position="1"/>
        <end position="11"/>
    </location>
</feature>
<dbReference type="InterPro" id="IPR019775">
    <property type="entry name" value="WD40_repeat_CS"/>
</dbReference>